<dbReference type="PaxDb" id="6945-B7PC11"/>
<evidence type="ECO:0000313" key="3">
    <source>
        <dbReference type="EMBL" id="EEC04133.1"/>
    </source>
</evidence>
<accession>B7PC11</accession>
<evidence type="ECO:0000256" key="1">
    <source>
        <dbReference type="SAM" id="MobiDB-lite"/>
    </source>
</evidence>
<protein>
    <recommendedName>
        <fullName evidence="6">Secreted protein</fullName>
    </recommendedName>
</protein>
<dbReference type="EnsemblMetazoa" id="ISCW016630-RA">
    <property type="protein sequence ID" value="ISCW016630-PA"/>
    <property type="gene ID" value="ISCW016630"/>
</dbReference>
<name>B7PC11_IXOSC</name>
<organism>
    <name type="scientific">Ixodes scapularis</name>
    <name type="common">Black-legged tick</name>
    <name type="synonym">Deer tick</name>
    <dbReference type="NCBI Taxonomy" id="6945"/>
    <lineage>
        <taxon>Eukaryota</taxon>
        <taxon>Metazoa</taxon>
        <taxon>Ecdysozoa</taxon>
        <taxon>Arthropoda</taxon>
        <taxon>Chelicerata</taxon>
        <taxon>Arachnida</taxon>
        <taxon>Acari</taxon>
        <taxon>Parasitiformes</taxon>
        <taxon>Ixodida</taxon>
        <taxon>Ixodoidea</taxon>
        <taxon>Ixodidae</taxon>
        <taxon>Ixodinae</taxon>
        <taxon>Ixodes</taxon>
    </lineage>
</organism>
<dbReference type="VEuPathDB" id="VectorBase:ISCI016630"/>
<dbReference type="AlphaFoldDB" id="B7PC11"/>
<dbReference type="HOGENOM" id="CLU_2870074_0_0_1"/>
<feature type="compositionally biased region" description="Polar residues" evidence="1">
    <location>
        <begin position="41"/>
        <end position="50"/>
    </location>
</feature>
<evidence type="ECO:0000313" key="4">
    <source>
        <dbReference type="EnsemblMetazoa" id="ISCW016630-PA"/>
    </source>
</evidence>
<gene>
    <name evidence="3" type="ORF">IscW_ISCW016630</name>
</gene>
<feature type="signal peptide" evidence="2">
    <location>
        <begin position="1"/>
        <end position="22"/>
    </location>
</feature>
<dbReference type="Proteomes" id="UP000001555">
    <property type="component" value="Unassembled WGS sequence"/>
</dbReference>
<dbReference type="VEuPathDB" id="VectorBase:ISCW016630"/>
<sequence length="64" mass="7117">MRVLCWTLGSLLLLVGATDAAARPQTDYDYTVDENEDKDQNGNGERTSPGSVKAERSQLRWLGF</sequence>
<feature type="region of interest" description="Disordered" evidence="1">
    <location>
        <begin position="25"/>
        <end position="56"/>
    </location>
</feature>
<keyword evidence="5" id="KW-1185">Reference proteome</keyword>
<evidence type="ECO:0000313" key="5">
    <source>
        <dbReference type="Proteomes" id="UP000001555"/>
    </source>
</evidence>
<dbReference type="InParanoid" id="B7PC11"/>
<evidence type="ECO:0008006" key="6">
    <source>
        <dbReference type="Google" id="ProtNLM"/>
    </source>
</evidence>
<dbReference type="EMBL" id="DS680899">
    <property type="protein sequence ID" value="EEC04133.1"/>
    <property type="molecule type" value="Genomic_DNA"/>
</dbReference>
<reference evidence="4" key="2">
    <citation type="submission" date="2020-05" db="UniProtKB">
        <authorList>
            <consortium name="EnsemblMetazoa"/>
        </authorList>
    </citation>
    <scope>IDENTIFICATION</scope>
    <source>
        <strain evidence="4">wikel</strain>
    </source>
</reference>
<keyword evidence="2" id="KW-0732">Signal</keyword>
<evidence type="ECO:0000256" key="2">
    <source>
        <dbReference type="SAM" id="SignalP"/>
    </source>
</evidence>
<proteinExistence type="predicted"/>
<feature type="chain" id="PRO_5014567966" description="Secreted protein" evidence="2">
    <location>
        <begin position="23"/>
        <end position="64"/>
    </location>
</feature>
<reference evidence="3 5" key="1">
    <citation type="submission" date="2008-03" db="EMBL/GenBank/DDBJ databases">
        <title>Annotation of Ixodes scapularis.</title>
        <authorList>
            <consortium name="Ixodes scapularis Genome Project Consortium"/>
            <person name="Caler E."/>
            <person name="Hannick L.I."/>
            <person name="Bidwell S."/>
            <person name="Joardar V."/>
            <person name="Thiagarajan M."/>
            <person name="Amedeo P."/>
            <person name="Galinsky K.J."/>
            <person name="Schobel S."/>
            <person name="Inman J."/>
            <person name="Hostetler J."/>
            <person name="Miller J."/>
            <person name="Hammond M."/>
            <person name="Megy K."/>
            <person name="Lawson D."/>
            <person name="Kodira C."/>
            <person name="Sutton G."/>
            <person name="Meyer J."/>
            <person name="Hill C.A."/>
            <person name="Birren B."/>
            <person name="Nene V."/>
            <person name="Collins F."/>
            <person name="Alarcon-Chaidez F."/>
            <person name="Wikel S."/>
            <person name="Strausberg R."/>
        </authorList>
    </citation>
    <scope>NUCLEOTIDE SEQUENCE [LARGE SCALE GENOMIC DNA]</scope>
    <source>
        <strain evidence="5">Wikel</strain>
        <strain evidence="3">Wikel colony</strain>
    </source>
</reference>
<dbReference type="EMBL" id="ABJB010862768">
    <property type="status" value="NOT_ANNOTATED_CDS"/>
    <property type="molecule type" value="Genomic_DNA"/>
</dbReference>